<dbReference type="STRING" id="39841.SAMN05660836_00037"/>
<protein>
    <submittedName>
        <fullName evidence="1">Lysine methyltransferase</fullName>
    </submittedName>
</protein>
<dbReference type="GO" id="GO:0008168">
    <property type="term" value="F:methyltransferase activity"/>
    <property type="evidence" value="ECO:0007669"/>
    <property type="project" value="UniProtKB-KW"/>
</dbReference>
<proteinExistence type="predicted"/>
<dbReference type="SUPFAM" id="SSF53335">
    <property type="entry name" value="S-adenosyl-L-methionine-dependent methyltransferases"/>
    <property type="match status" value="1"/>
</dbReference>
<dbReference type="InterPro" id="IPR019410">
    <property type="entry name" value="Methyltransf_16"/>
</dbReference>
<dbReference type="AlphaFoldDB" id="A0A1I4QH40"/>
<dbReference type="Proteomes" id="UP000199611">
    <property type="component" value="Unassembled WGS sequence"/>
</dbReference>
<keyword evidence="1" id="KW-0489">Methyltransferase</keyword>
<dbReference type="EMBL" id="FOUU01000001">
    <property type="protein sequence ID" value="SFM39421.1"/>
    <property type="molecule type" value="Genomic_DNA"/>
</dbReference>
<organism evidence="1 2">
    <name type="scientific">Thermodesulforhabdus norvegica</name>
    <dbReference type="NCBI Taxonomy" id="39841"/>
    <lineage>
        <taxon>Bacteria</taxon>
        <taxon>Pseudomonadati</taxon>
        <taxon>Thermodesulfobacteriota</taxon>
        <taxon>Syntrophobacteria</taxon>
        <taxon>Syntrophobacterales</taxon>
        <taxon>Thermodesulforhabdaceae</taxon>
        <taxon>Thermodesulforhabdus</taxon>
    </lineage>
</organism>
<dbReference type="PANTHER" id="PTHR14614">
    <property type="entry name" value="HEPATOCELLULAR CARCINOMA-ASSOCIATED ANTIGEN"/>
    <property type="match status" value="1"/>
</dbReference>
<reference evidence="1 2" key="1">
    <citation type="submission" date="2016-10" db="EMBL/GenBank/DDBJ databases">
        <authorList>
            <person name="de Groot N.N."/>
        </authorList>
    </citation>
    <scope>NUCLEOTIDE SEQUENCE [LARGE SCALE GENOMIC DNA]</scope>
    <source>
        <strain evidence="1 2">DSM 9990</strain>
    </source>
</reference>
<evidence type="ECO:0000313" key="1">
    <source>
        <dbReference type="EMBL" id="SFM39421.1"/>
    </source>
</evidence>
<accession>A0A1I4QH40</accession>
<dbReference type="Gene3D" id="3.40.50.150">
    <property type="entry name" value="Vaccinia Virus protein VP39"/>
    <property type="match status" value="1"/>
</dbReference>
<dbReference type="PANTHER" id="PTHR14614:SF132">
    <property type="entry name" value="PROTEIN-LYSINE METHYLTRANSFERASE C42C1.13"/>
    <property type="match status" value="1"/>
</dbReference>
<keyword evidence="2" id="KW-1185">Reference proteome</keyword>
<keyword evidence="1" id="KW-0808">Transferase</keyword>
<name>A0A1I4QH40_9BACT</name>
<gene>
    <name evidence="1" type="ORF">SAMN05660836_00037</name>
</gene>
<dbReference type="InterPro" id="IPR029063">
    <property type="entry name" value="SAM-dependent_MTases_sf"/>
</dbReference>
<dbReference type="OrthoDB" id="5450760at2"/>
<dbReference type="GO" id="GO:0032259">
    <property type="term" value="P:methylation"/>
    <property type="evidence" value="ECO:0007669"/>
    <property type="project" value="UniProtKB-KW"/>
</dbReference>
<sequence>MSPDPMHMTLREIQEKLSEKYELEVTPVNFGNKEIKLLQIKNLEEYVIKRVETDDIPTFDNPTEEVLYHLKHLPWWAKLWEPSFVLAYFLGNQPVVPGRRMLEIGAGLGFVGVYAALCGHDVTISDVEPDALLFARANALLNGLDNLEVISIDWSLPFDGMPYDVIFGSEVVYDRNTYDMLVNFLDSALKPDGTVFLAKNRDLKTPLFFMKLVERFRFKERVVRLKGSEEVIEVALYAIQKKPDSGTASR</sequence>
<dbReference type="CDD" id="cd02440">
    <property type="entry name" value="AdoMet_MTases"/>
    <property type="match status" value="1"/>
</dbReference>
<dbReference type="Pfam" id="PF10294">
    <property type="entry name" value="Methyltransf_16"/>
    <property type="match status" value="1"/>
</dbReference>
<evidence type="ECO:0000313" key="2">
    <source>
        <dbReference type="Proteomes" id="UP000199611"/>
    </source>
</evidence>
<dbReference type="RefSeq" id="WP_093392480.1">
    <property type="nucleotide sequence ID" value="NZ_FOUU01000001.1"/>
</dbReference>